<sequence length="156" mass="17980">MTIKRQLNFAAHFYSEMKDTANVLSIYRDNSIEIRLVRWIVYIHLTLLRLFNLHGIPDPTTPGYIEIIERLRRLLAFWGSVFSELRGVLPPVATIFEDKLSLAEKVLIYLEQHNRFKVATQMMRFTAVQTVSEGALAESQALSHTSTFVRLCPVTI</sequence>
<dbReference type="EMBL" id="JACBPP010000007">
    <property type="protein sequence ID" value="KAF8000148.1"/>
    <property type="molecule type" value="Genomic_DNA"/>
</dbReference>
<comment type="caution">
    <text evidence="1">The sequence shown here is derived from an EMBL/GenBank/DDBJ whole genome shotgun (WGS) entry which is preliminary data.</text>
</comment>
<organism evidence="1 2">
    <name type="scientific">Metschnikowia pulcherrima</name>
    <dbReference type="NCBI Taxonomy" id="27326"/>
    <lineage>
        <taxon>Eukaryota</taxon>
        <taxon>Fungi</taxon>
        <taxon>Dikarya</taxon>
        <taxon>Ascomycota</taxon>
        <taxon>Saccharomycotina</taxon>
        <taxon>Pichiomycetes</taxon>
        <taxon>Metschnikowiaceae</taxon>
        <taxon>Metschnikowia</taxon>
    </lineage>
</organism>
<evidence type="ECO:0000313" key="2">
    <source>
        <dbReference type="Proteomes" id="UP000649328"/>
    </source>
</evidence>
<proteinExistence type="predicted"/>
<reference evidence="1" key="1">
    <citation type="submission" date="2020-10" db="EMBL/GenBank/DDBJ databases">
        <title>The Whole-Genome Sequence of Metschnikowia persimmonesis, a Novel Endophytic Yeast Species Isolated from Medicinal Plant Diospyros kaki Thumb.</title>
        <authorList>
            <person name="Rahmat E."/>
            <person name="Kang Y."/>
        </authorList>
    </citation>
    <scope>NUCLEOTIDE SEQUENCE</scope>
    <source>
        <strain evidence="1">KIOM G15050</strain>
    </source>
</reference>
<dbReference type="Proteomes" id="UP000649328">
    <property type="component" value="Unassembled WGS sequence"/>
</dbReference>
<gene>
    <name evidence="1" type="ORF">HF325_005077</name>
</gene>
<name>A0A8H7L9V0_9ASCO</name>
<evidence type="ECO:0000313" key="1">
    <source>
        <dbReference type="EMBL" id="KAF8000148.1"/>
    </source>
</evidence>
<keyword evidence="2" id="KW-1185">Reference proteome</keyword>
<dbReference type="AlphaFoldDB" id="A0A8H7L9V0"/>
<accession>A0A8H7L9V0</accession>
<protein>
    <submittedName>
        <fullName evidence="1">Uncharacterized protein</fullName>
    </submittedName>
</protein>